<dbReference type="OrthoDB" id="5405204at2"/>
<protein>
    <submittedName>
        <fullName evidence="1">Uncharacterized protein</fullName>
    </submittedName>
</protein>
<name>A0A5C1NDM7_9GAMM</name>
<dbReference type="EMBL" id="CP038437">
    <property type="protein sequence ID" value="QEM80335.1"/>
    <property type="molecule type" value="Genomic_DNA"/>
</dbReference>
<dbReference type="AlphaFoldDB" id="A0A5C1NDM7"/>
<evidence type="ECO:0000313" key="2">
    <source>
        <dbReference type="Proteomes" id="UP000324285"/>
    </source>
</evidence>
<dbReference type="RefSeq" id="WP_149282810.1">
    <property type="nucleotide sequence ID" value="NZ_CP038437.2"/>
</dbReference>
<gene>
    <name evidence="1" type="ORF">E4T21_01250</name>
</gene>
<keyword evidence="2" id="KW-1185">Reference proteome</keyword>
<organism evidence="1 2">
    <name type="scientific">Halomonas binhaiensis</name>
    <dbReference type="NCBI Taxonomy" id="2562282"/>
    <lineage>
        <taxon>Bacteria</taxon>
        <taxon>Pseudomonadati</taxon>
        <taxon>Pseudomonadota</taxon>
        <taxon>Gammaproteobacteria</taxon>
        <taxon>Oceanospirillales</taxon>
        <taxon>Halomonadaceae</taxon>
        <taxon>Halomonas</taxon>
    </lineage>
</organism>
<reference evidence="1" key="1">
    <citation type="submission" date="2021-02" db="EMBL/GenBank/DDBJ databases">
        <title>Strain Y2R2, a novel species of the genus Halomonas.</title>
        <authorList>
            <person name="Huang H."/>
        </authorList>
    </citation>
    <scope>NUCLEOTIDE SEQUENCE</scope>
    <source>
        <strain evidence="1">Y2R2</strain>
    </source>
</reference>
<evidence type="ECO:0000313" key="1">
    <source>
        <dbReference type="EMBL" id="QEM80335.1"/>
    </source>
</evidence>
<accession>A0A5C1NDM7</accession>
<proteinExistence type="predicted"/>
<sequence>MFPFAPGEWVRGAGAVLLLVLLLNGCASVADWRTTSSAAEISQPSARDMSCLNTLAVFDETVAAAGVADAGYARIAGFPYLRSDRLLASFNHQLHDDPSDPRYSDWLTRMRALDAEARRIEAANLPPAQRQRLGQELVTRNPVATANACADTLLAEELLGAEDHVARAALQEAVEVPDSYLTAWRVMGLYPLTSLGLAAGYEGWKRGYLDAFRQDVQGLPAAALSSDAMTYYVPAVVGDSLDAADEWLRSAPRSPLGLLDIDDQALLRLAAYHAPVFSVGVRNHDDALGAPYWRQGPKGPLPAVDTNHPMADVRLAHTRYQGQILPQLVYTVWFPARTRSDAMDILGGRLDGLVWRVTLGPNGRPLIYDSMHPCGCYHLFFPVPPLQRVEVAADNDPREAPLTPISAPPLEDGQRMGLRLAPTSHFLEGLAVSESIPSGAIPYTLRLVSEPPKYGRRSLALPDGGRRSLFNSQGLVETTERLERFILWPSGIRSPGAMRQWGNHATVFVGRRHFDDPFLFEEGFSVSKEASN</sequence>
<dbReference type="KEGG" id="hbh:E4T21_01250"/>
<dbReference type="Proteomes" id="UP000324285">
    <property type="component" value="Chromosome"/>
</dbReference>